<accession>A0ABD5CJB0</accession>
<sequence>MRRFDGEAASEMLYLNGARGLCSEVGVIGENRVSVA</sequence>
<comment type="caution">
    <text evidence="1">The sequence shown here is derived from an EMBL/GenBank/DDBJ whole genome shotgun (WGS) entry which is preliminary data.</text>
</comment>
<reference evidence="1 2" key="1">
    <citation type="submission" date="2023-08" db="EMBL/GenBank/DDBJ databases">
        <title>Genome sequencing of plant associated microbes to promote plant fitness in Sorghum bicolor and Oryza sativa.</title>
        <authorList>
            <person name="Coleman-Derr D."/>
        </authorList>
    </citation>
    <scope>NUCLEOTIDE SEQUENCE [LARGE SCALE GENOMIC DNA]</scope>
    <source>
        <strain evidence="1 2">SLBN-33</strain>
    </source>
</reference>
<organism evidence="1 2">
    <name type="scientific">Paraburkholderia graminis</name>
    <dbReference type="NCBI Taxonomy" id="60548"/>
    <lineage>
        <taxon>Bacteria</taxon>
        <taxon>Pseudomonadati</taxon>
        <taxon>Pseudomonadota</taxon>
        <taxon>Betaproteobacteria</taxon>
        <taxon>Burkholderiales</taxon>
        <taxon>Burkholderiaceae</taxon>
        <taxon>Paraburkholderia</taxon>
    </lineage>
</organism>
<evidence type="ECO:0000313" key="2">
    <source>
        <dbReference type="Proteomes" id="UP001245184"/>
    </source>
</evidence>
<gene>
    <name evidence="1" type="ORF">QF025_003803</name>
</gene>
<name>A0ABD5CJB0_9BURK</name>
<dbReference type="EMBL" id="JAVIZN010000002">
    <property type="protein sequence ID" value="MDR6205083.1"/>
    <property type="molecule type" value="Genomic_DNA"/>
</dbReference>
<evidence type="ECO:0000313" key="1">
    <source>
        <dbReference type="EMBL" id="MDR6205083.1"/>
    </source>
</evidence>
<dbReference type="AlphaFoldDB" id="A0ABD5CJB0"/>
<protein>
    <submittedName>
        <fullName evidence="1">Uncharacterized protein</fullName>
    </submittedName>
</protein>
<proteinExistence type="predicted"/>
<dbReference type="Proteomes" id="UP001245184">
    <property type="component" value="Unassembled WGS sequence"/>
</dbReference>